<comment type="caution">
    <text evidence="8">The sequence shown here is derived from an EMBL/GenBank/DDBJ whole genome shotgun (WGS) entry which is preliminary data.</text>
</comment>
<feature type="domain" description="Cyclin-dependent kinase inhibitor" evidence="7">
    <location>
        <begin position="29"/>
        <end position="77"/>
    </location>
</feature>
<keyword evidence="5" id="KW-0131">Cell cycle</keyword>
<sequence length="197" mass="22362">MTATKAIFQPQCPRRVRPDITPSRSVCRQLFGPVDHVQLRADLLREKEKLGVDNNQTWNFDFENGVPLVGKYVWERLFPKVNGDRTVSRFTDQVSEMETPEQFSRASTELTTTPTTTTSLGTSTSDGSGSTQETVSMNGKSHPQSRLRQIRKTKSTGKITDFLRSAKRQRTSEKGPRSTKRRSIPKQTSIDLFVRKQ</sequence>
<evidence type="ECO:0000259" key="7">
    <source>
        <dbReference type="Pfam" id="PF02234"/>
    </source>
</evidence>
<organism evidence="8 9">
    <name type="scientific">Pocillopora damicornis</name>
    <name type="common">Cauliflower coral</name>
    <name type="synonym">Millepora damicornis</name>
    <dbReference type="NCBI Taxonomy" id="46731"/>
    <lineage>
        <taxon>Eukaryota</taxon>
        <taxon>Metazoa</taxon>
        <taxon>Cnidaria</taxon>
        <taxon>Anthozoa</taxon>
        <taxon>Hexacorallia</taxon>
        <taxon>Scleractinia</taxon>
        <taxon>Astrocoeniina</taxon>
        <taxon>Pocilloporidae</taxon>
        <taxon>Pocillopora</taxon>
    </lineage>
</organism>
<dbReference type="PANTHER" id="PTHR10265:SF45">
    <property type="entry name" value="DACAPO"/>
    <property type="match status" value="1"/>
</dbReference>
<evidence type="ECO:0000256" key="6">
    <source>
        <dbReference type="SAM" id="MobiDB-lite"/>
    </source>
</evidence>
<dbReference type="GO" id="GO:0004861">
    <property type="term" value="F:cyclin-dependent protein serine/threonine kinase inhibitor activity"/>
    <property type="evidence" value="ECO:0007669"/>
    <property type="project" value="InterPro"/>
</dbReference>
<dbReference type="STRING" id="46731.A0A3M6UY86"/>
<dbReference type="Gene3D" id="4.10.365.10">
    <property type="entry name" value="p27"/>
    <property type="match status" value="1"/>
</dbReference>
<evidence type="ECO:0000313" key="8">
    <source>
        <dbReference type="EMBL" id="RMX58635.1"/>
    </source>
</evidence>
<name>A0A3M6UY86_POCDA</name>
<dbReference type="OrthoDB" id="5954640at2759"/>
<dbReference type="GO" id="GO:0005634">
    <property type="term" value="C:nucleus"/>
    <property type="evidence" value="ECO:0007669"/>
    <property type="project" value="UniProtKB-SubCell"/>
</dbReference>
<evidence type="ECO:0000256" key="1">
    <source>
        <dbReference type="ARBA" id="ARBA00004123"/>
    </source>
</evidence>
<dbReference type="InterPro" id="IPR003175">
    <property type="entry name" value="CDI_dom"/>
</dbReference>
<proteinExistence type="inferred from homology"/>
<evidence type="ECO:0000256" key="5">
    <source>
        <dbReference type="ARBA" id="ARBA00023306"/>
    </source>
</evidence>
<protein>
    <recommendedName>
        <fullName evidence="7">Cyclin-dependent kinase inhibitor domain-containing protein</fullName>
    </recommendedName>
</protein>
<evidence type="ECO:0000256" key="3">
    <source>
        <dbReference type="ARBA" id="ARBA00023013"/>
    </source>
</evidence>
<keyword evidence="9" id="KW-1185">Reference proteome</keyword>
<feature type="compositionally biased region" description="Polar residues" evidence="6">
    <location>
        <begin position="94"/>
        <end position="106"/>
    </location>
</feature>
<dbReference type="GO" id="GO:0051726">
    <property type="term" value="P:regulation of cell cycle"/>
    <property type="evidence" value="ECO:0007669"/>
    <property type="project" value="InterPro"/>
</dbReference>
<dbReference type="Pfam" id="PF02234">
    <property type="entry name" value="CDI"/>
    <property type="match status" value="1"/>
</dbReference>
<dbReference type="EMBL" id="RCHS01000482">
    <property type="protein sequence ID" value="RMX58635.1"/>
    <property type="molecule type" value="Genomic_DNA"/>
</dbReference>
<comment type="similarity">
    <text evidence="2">Belongs to the CDI family.</text>
</comment>
<keyword evidence="4" id="KW-0539">Nucleus</keyword>
<dbReference type="PANTHER" id="PTHR10265">
    <property type="entry name" value="CYCLIN-DEPENDENT KINASE INHIBITOR 1"/>
    <property type="match status" value="1"/>
</dbReference>
<dbReference type="AlphaFoldDB" id="A0A3M6UY86"/>
<evidence type="ECO:0000256" key="2">
    <source>
        <dbReference type="ARBA" id="ARBA00006726"/>
    </source>
</evidence>
<feature type="region of interest" description="Disordered" evidence="6">
    <location>
        <begin position="94"/>
        <end position="197"/>
    </location>
</feature>
<accession>A0A3M6UY86</accession>
<reference evidence="8 9" key="1">
    <citation type="journal article" date="2018" name="Sci. Rep.">
        <title>Comparative analysis of the Pocillopora damicornis genome highlights role of immune system in coral evolution.</title>
        <authorList>
            <person name="Cunning R."/>
            <person name="Bay R.A."/>
            <person name="Gillette P."/>
            <person name="Baker A.C."/>
            <person name="Traylor-Knowles N."/>
        </authorList>
    </citation>
    <scope>NUCLEOTIDE SEQUENCE [LARGE SCALE GENOMIC DNA]</scope>
    <source>
        <strain evidence="8">RSMAS</strain>
        <tissue evidence="8">Whole animal</tissue>
    </source>
</reference>
<feature type="compositionally biased region" description="Basic residues" evidence="6">
    <location>
        <begin position="143"/>
        <end position="155"/>
    </location>
</feature>
<keyword evidence="3" id="KW-0649">Protein kinase inhibitor</keyword>
<feature type="compositionally biased region" description="Low complexity" evidence="6">
    <location>
        <begin position="107"/>
        <end position="134"/>
    </location>
</feature>
<dbReference type="InterPro" id="IPR044898">
    <property type="entry name" value="CDI_dom_sf"/>
</dbReference>
<evidence type="ECO:0000313" key="9">
    <source>
        <dbReference type="Proteomes" id="UP000275408"/>
    </source>
</evidence>
<comment type="subcellular location">
    <subcellularLocation>
        <location evidence="1">Nucleus</location>
    </subcellularLocation>
</comment>
<evidence type="ECO:0000256" key="4">
    <source>
        <dbReference type="ARBA" id="ARBA00023242"/>
    </source>
</evidence>
<dbReference type="OMA" id="PRCELHT"/>
<gene>
    <name evidence="8" type="ORF">pdam_00006472</name>
</gene>
<dbReference type="Proteomes" id="UP000275408">
    <property type="component" value="Unassembled WGS sequence"/>
</dbReference>